<accession>A0A383U445</accession>
<dbReference type="PRINTS" id="PR00099">
    <property type="entry name" value="CPSGATASE"/>
</dbReference>
<dbReference type="GO" id="GO:0000162">
    <property type="term" value="P:L-tryptophan biosynthetic process"/>
    <property type="evidence" value="ECO:0007669"/>
    <property type="project" value="TreeGrafter"/>
</dbReference>
<keyword evidence="1 3" id="KW-0315">Glutamine amidotransferase</keyword>
<dbReference type="Proteomes" id="UP000262142">
    <property type="component" value="Unassembled WGS sequence"/>
</dbReference>
<dbReference type="AlphaFoldDB" id="A0A383U445"/>
<reference evidence="3 4" key="1">
    <citation type="submission" date="2018-09" db="EMBL/GenBank/DDBJ databases">
        <authorList>
            <consortium name="Pathogen Informatics"/>
        </authorList>
    </citation>
    <scope>NUCLEOTIDE SEQUENCE [LARGE SCALE GENOMIC DNA]</scope>
    <source>
        <strain evidence="3 4">OH-22767</strain>
    </source>
</reference>
<keyword evidence="4" id="KW-1185">Reference proteome</keyword>
<name>A0A383U445_9FLAO</name>
<sequence length="192" mass="21643">MKKILLLDNYDSFTYNLVQILEELVEEDQKIVVKKNDEISVEEVSVYDKIVLSPGPGIPSESGILIETIKKYAGEKPIFGVCLGLQAIVEAFGGELFNLEKVHHGVQSKLEIKKDSKIFQGLENPILIGRYHSWVASKKHFPSELDITGEDENGIIMSIENSAKKIYAVQFHPESIMTPQGKQMIRNWLSIN</sequence>
<proteinExistence type="predicted"/>
<dbReference type="InterPro" id="IPR006221">
    <property type="entry name" value="TrpG/PapA_dom"/>
</dbReference>
<dbReference type="FunFam" id="3.40.50.880:FF:000003">
    <property type="entry name" value="Anthranilate synthase component II"/>
    <property type="match status" value="1"/>
</dbReference>
<dbReference type="SUPFAM" id="SSF52317">
    <property type="entry name" value="Class I glutamine amidotransferase-like"/>
    <property type="match status" value="1"/>
</dbReference>
<protein>
    <submittedName>
        <fullName evidence="3">Para-aminobenzoate synthase glutamine amidotransferase component II</fullName>
        <ecNumber evidence="3">2.6.1.85</ecNumber>
    </submittedName>
</protein>
<dbReference type="Gene3D" id="3.40.50.880">
    <property type="match status" value="1"/>
</dbReference>
<organism evidence="3 4">
    <name type="scientific">Candidatus Ornithobacterium hominis</name>
    <dbReference type="NCBI Taxonomy" id="2497989"/>
    <lineage>
        <taxon>Bacteria</taxon>
        <taxon>Pseudomonadati</taxon>
        <taxon>Bacteroidota</taxon>
        <taxon>Flavobacteriia</taxon>
        <taxon>Flavobacteriales</taxon>
        <taxon>Weeksellaceae</taxon>
        <taxon>Ornithobacterium</taxon>
    </lineage>
</organism>
<dbReference type="CDD" id="cd01743">
    <property type="entry name" value="GATase1_Anthranilate_Synthase"/>
    <property type="match status" value="1"/>
</dbReference>
<dbReference type="PROSITE" id="PS51273">
    <property type="entry name" value="GATASE_TYPE_1"/>
    <property type="match status" value="1"/>
</dbReference>
<keyword evidence="3" id="KW-0808">Transferase</keyword>
<dbReference type="Pfam" id="PF00117">
    <property type="entry name" value="GATase"/>
    <property type="match status" value="1"/>
</dbReference>
<evidence type="ECO:0000259" key="2">
    <source>
        <dbReference type="Pfam" id="PF00117"/>
    </source>
</evidence>
<dbReference type="EC" id="2.6.1.85" evidence="3"/>
<dbReference type="GO" id="GO:0046820">
    <property type="term" value="F:4-amino-4-deoxychorismate synthase activity"/>
    <property type="evidence" value="ECO:0007669"/>
    <property type="project" value="UniProtKB-EC"/>
</dbReference>
<dbReference type="PRINTS" id="PR00096">
    <property type="entry name" value="GATASE"/>
</dbReference>
<dbReference type="PANTHER" id="PTHR43418">
    <property type="entry name" value="MULTIFUNCTIONAL TRYPTOPHAN BIOSYNTHESIS PROTEIN-RELATED"/>
    <property type="match status" value="1"/>
</dbReference>
<dbReference type="RefSeq" id="WP_119058515.1">
    <property type="nucleotide sequence ID" value="NZ_OX579588.1"/>
</dbReference>
<dbReference type="GO" id="GO:0005829">
    <property type="term" value="C:cytosol"/>
    <property type="evidence" value="ECO:0007669"/>
    <property type="project" value="TreeGrafter"/>
</dbReference>
<dbReference type="PRINTS" id="PR00097">
    <property type="entry name" value="ANTSNTHASEII"/>
</dbReference>
<gene>
    <name evidence="3" type="primary">pabA</name>
    <name evidence="3" type="ORF">SAMEA104719789_01617</name>
</gene>
<dbReference type="InterPro" id="IPR017926">
    <property type="entry name" value="GATASE"/>
</dbReference>
<dbReference type="PANTHER" id="PTHR43418:SF4">
    <property type="entry name" value="MULTIFUNCTIONAL TRYPTOPHAN BIOSYNTHESIS PROTEIN"/>
    <property type="match status" value="1"/>
</dbReference>
<dbReference type="GO" id="GO:0004049">
    <property type="term" value="F:anthranilate synthase activity"/>
    <property type="evidence" value="ECO:0007669"/>
    <property type="project" value="TreeGrafter"/>
</dbReference>
<evidence type="ECO:0000313" key="3">
    <source>
        <dbReference type="EMBL" id="SZD74159.1"/>
    </source>
</evidence>
<dbReference type="OrthoDB" id="9786812at2"/>
<dbReference type="InterPro" id="IPR029062">
    <property type="entry name" value="Class_I_gatase-like"/>
</dbReference>
<dbReference type="NCBIfam" id="TIGR00566">
    <property type="entry name" value="trpG_papA"/>
    <property type="match status" value="1"/>
</dbReference>
<dbReference type="EMBL" id="UNSC01000008">
    <property type="protein sequence ID" value="SZD74159.1"/>
    <property type="molecule type" value="Genomic_DNA"/>
</dbReference>
<feature type="domain" description="Glutamine amidotransferase" evidence="2">
    <location>
        <begin position="5"/>
        <end position="189"/>
    </location>
</feature>
<evidence type="ECO:0000313" key="4">
    <source>
        <dbReference type="Proteomes" id="UP000262142"/>
    </source>
</evidence>
<evidence type="ECO:0000256" key="1">
    <source>
        <dbReference type="ARBA" id="ARBA00022962"/>
    </source>
</evidence>
<dbReference type="InterPro" id="IPR050472">
    <property type="entry name" value="Anth_synth/Amidotransfase"/>
</dbReference>
<keyword evidence="3" id="KW-0032">Aminotransferase</keyword>